<comment type="caution">
    <text evidence="3">The sequence shown here is derived from an EMBL/GenBank/DDBJ whole genome shotgun (WGS) entry which is preliminary data.</text>
</comment>
<organism evidence="3">
    <name type="scientific">Acidobacterium capsulatum</name>
    <dbReference type="NCBI Taxonomy" id="33075"/>
    <lineage>
        <taxon>Bacteria</taxon>
        <taxon>Pseudomonadati</taxon>
        <taxon>Acidobacteriota</taxon>
        <taxon>Terriglobia</taxon>
        <taxon>Terriglobales</taxon>
        <taxon>Acidobacteriaceae</taxon>
        <taxon>Acidobacterium</taxon>
    </lineage>
</organism>
<dbReference type="InterPro" id="IPR050553">
    <property type="entry name" value="Thioredoxin_ResA/DsbE_sf"/>
</dbReference>
<dbReference type="InterPro" id="IPR036249">
    <property type="entry name" value="Thioredoxin-like_sf"/>
</dbReference>
<dbReference type="AlphaFoldDB" id="A0A7V4XS05"/>
<evidence type="ECO:0000259" key="2">
    <source>
        <dbReference type="PROSITE" id="PS51352"/>
    </source>
</evidence>
<dbReference type="InterPro" id="IPR013766">
    <property type="entry name" value="Thioredoxin_domain"/>
</dbReference>
<protein>
    <submittedName>
        <fullName evidence="3">TlpA family protein disulfide reductase</fullName>
    </submittedName>
</protein>
<evidence type="ECO:0000256" key="1">
    <source>
        <dbReference type="SAM" id="SignalP"/>
    </source>
</evidence>
<reference evidence="3" key="1">
    <citation type="journal article" date="2020" name="mSystems">
        <title>Genome- and Community-Level Interaction Insights into Carbon Utilization and Element Cycling Functions of Hydrothermarchaeota in Hydrothermal Sediment.</title>
        <authorList>
            <person name="Zhou Z."/>
            <person name="Liu Y."/>
            <person name="Xu W."/>
            <person name="Pan J."/>
            <person name="Luo Z.H."/>
            <person name="Li M."/>
        </authorList>
    </citation>
    <scope>NUCLEOTIDE SEQUENCE [LARGE SCALE GENOMIC DNA]</scope>
    <source>
        <strain evidence="3">SpSt-855</strain>
    </source>
</reference>
<dbReference type="GO" id="GO:0016209">
    <property type="term" value="F:antioxidant activity"/>
    <property type="evidence" value="ECO:0007669"/>
    <property type="project" value="InterPro"/>
</dbReference>
<sequence length="196" mass="22033">MRNKFSHRFRGQKRMTAKRVSFLKSAMLAAVCLAVLTTYARAASDSFKPHTHIGEAMPSFTVKELSGHSFSMARERGKVVVVNFCATWCPPCRLEMPRLEKEIWDKYKSNPGFAMVAIAREQTEATIAGFHQAHAEFTYPLAYDPARKVYAKFADAGIPRSYVVDKHGRIVFQSVGYQAGDIQKLNRAIEKALAAR</sequence>
<feature type="signal peptide" evidence="1">
    <location>
        <begin position="1"/>
        <end position="42"/>
    </location>
</feature>
<dbReference type="EMBL" id="DTKL01000021">
    <property type="protein sequence ID" value="HGY93906.1"/>
    <property type="molecule type" value="Genomic_DNA"/>
</dbReference>
<dbReference type="Gene3D" id="3.40.30.10">
    <property type="entry name" value="Glutaredoxin"/>
    <property type="match status" value="1"/>
</dbReference>
<dbReference type="PROSITE" id="PS51352">
    <property type="entry name" value="THIOREDOXIN_2"/>
    <property type="match status" value="1"/>
</dbReference>
<keyword evidence="1" id="KW-0732">Signal</keyword>
<dbReference type="InterPro" id="IPR000866">
    <property type="entry name" value="AhpC/TSA"/>
</dbReference>
<dbReference type="PANTHER" id="PTHR42852">
    <property type="entry name" value="THIOL:DISULFIDE INTERCHANGE PROTEIN DSBE"/>
    <property type="match status" value="1"/>
</dbReference>
<evidence type="ECO:0000313" key="3">
    <source>
        <dbReference type="EMBL" id="HGY93906.1"/>
    </source>
</evidence>
<feature type="chain" id="PRO_5031093903" evidence="1">
    <location>
        <begin position="43"/>
        <end position="196"/>
    </location>
</feature>
<dbReference type="CDD" id="cd02966">
    <property type="entry name" value="TlpA_like_family"/>
    <property type="match status" value="1"/>
</dbReference>
<gene>
    <name evidence="3" type="ORF">ENW50_04345</name>
</gene>
<proteinExistence type="predicted"/>
<accession>A0A7V4XS05</accession>
<dbReference type="SUPFAM" id="SSF52833">
    <property type="entry name" value="Thioredoxin-like"/>
    <property type="match status" value="1"/>
</dbReference>
<name>A0A7V4XS05_9BACT</name>
<dbReference type="Pfam" id="PF00578">
    <property type="entry name" value="AhpC-TSA"/>
    <property type="match status" value="1"/>
</dbReference>
<dbReference type="GO" id="GO:0016491">
    <property type="term" value="F:oxidoreductase activity"/>
    <property type="evidence" value="ECO:0007669"/>
    <property type="project" value="InterPro"/>
</dbReference>
<feature type="domain" description="Thioredoxin" evidence="2">
    <location>
        <begin position="51"/>
        <end position="194"/>
    </location>
</feature>
<dbReference type="PANTHER" id="PTHR42852:SF13">
    <property type="entry name" value="PROTEIN DIPZ"/>
    <property type="match status" value="1"/>
</dbReference>